<dbReference type="GO" id="GO:0031593">
    <property type="term" value="F:polyubiquitin modification-dependent protein binding"/>
    <property type="evidence" value="ECO:0007669"/>
    <property type="project" value="TreeGrafter"/>
</dbReference>
<dbReference type="GO" id="GO:0036503">
    <property type="term" value="P:ERAD pathway"/>
    <property type="evidence" value="ECO:0007669"/>
    <property type="project" value="TreeGrafter"/>
</dbReference>
<sequence>MAERAAQRRAELEKEEMARQIAEDDERRITGGIRFLHSLKPYLIEGEDDKVILPEDCLTELTQQDAFGRGALTFQLICKSVTKEATTHCGVREFSAPAGTIGVPQKVIDSLDVNIAEVTSLSIKFVLLPKCTFAKLQPMHNNFIEVGPVKMCLEENLRFHTCLTVGDQLTVWYRGKPHILCVTEMKPDNKGSLVDTDVEIDLELSEEYLKHQQETNKAAHTLGRASPSDSAPIHTQPTRTPSPAEPSSVFRSLNESTPSSGASTGFTDHVALLNLLKLQLQDEPSAQEKQNVVAIKVKLPNGVTKVRRFAHSTLLQQLFVFVATELLQAQCAEISQMRTVDSILSSVQLSTRAPARSIRYADVFHEDIPAKTFADAGLNTVSELVFVSLSLNS</sequence>
<dbReference type="InterPro" id="IPR055417">
    <property type="entry name" value="UFD1_N1"/>
</dbReference>
<dbReference type="SUPFAM" id="SSF54236">
    <property type="entry name" value="Ubiquitin-like"/>
    <property type="match status" value="1"/>
</dbReference>
<dbReference type="InterPro" id="IPR029071">
    <property type="entry name" value="Ubiquitin-like_domsf"/>
</dbReference>
<evidence type="ECO:0000256" key="3">
    <source>
        <dbReference type="SAM" id="MobiDB-lite"/>
    </source>
</evidence>
<dbReference type="Pfam" id="PF24842">
    <property type="entry name" value="UFD1_N2"/>
    <property type="match status" value="1"/>
</dbReference>
<gene>
    <name evidence="5" type="ORF">SELO1098_LOCUS32251</name>
</gene>
<dbReference type="GO" id="GO:0006511">
    <property type="term" value="P:ubiquitin-dependent protein catabolic process"/>
    <property type="evidence" value="ECO:0007669"/>
    <property type="project" value="InterPro"/>
</dbReference>
<protein>
    <recommendedName>
        <fullName evidence="4">UBX domain-containing protein</fullName>
    </recommendedName>
</protein>
<keyword evidence="2" id="KW-0833">Ubl conjugation pathway</keyword>
<dbReference type="CDD" id="cd01767">
    <property type="entry name" value="UBX"/>
    <property type="match status" value="1"/>
</dbReference>
<evidence type="ECO:0000256" key="2">
    <source>
        <dbReference type="ARBA" id="ARBA00022786"/>
    </source>
</evidence>
<dbReference type="PROSITE" id="PS50033">
    <property type="entry name" value="UBX"/>
    <property type="match status" value="1"/>
</dbReference>
<evidence type="ECO:0000313" key="5">
    <source>
        <dbReference type="EMBL" id="CAE0303393.1"/>
    </source>
</evidence>
<feature type="domain" description="UBX" evidence="4">
    <location>
        <begin position="288"/>
        <end position="386"/>
    </location>
</feature>
<dbReference type="InterPro" id="IPR055418">
    <property type="entry name" value="UFD1_N2"/>
</dbReference>
<feature type="region of interest" description="Disordered" evidence="3">
    <location>
        <begin position="213"/>
        <end position="263"/>
    </location>
</feature>
<proteinExistence type="inferred from homology"/>
<evidence type="ECO:0000256" key="1">
    <source>
        <dbReference type="ARBA" id="ARBA00006043"/>
    </source>
</evidence>
<dbReference type="InterPro" id="IPR042299">
    <property type="entry name" value="Ufd1-like_Nn"/>
</dbReference>
<comment type="similarity">
    <text evidence="1">Belongs to the UFD1 family.</text>
</comment>
<dbReference type="GO" id="GO:0034098">
    <property type="term" value="C:VCP-NPL4-UFD1 AAA ATPase complex"/>
    <property type="evidence" value="ECO:0007669"/>
    <property type="project" value="TreeGrafter"/>
</dbReference>
<organism evidence="5">
    <name type="scientific">Spumella elongata</name>
    <dbReference type="NCBI Taxonomy" id="89044"/>
    <lineage>
        <taxon>Eukaryota</taxon>
        <taxon>Sar</taxon>
        <taxon>Stramenopiles</taxon>
        <taxon>Ochrophyta</taxon>
        <taxon>Chrysophyceae</taxon>
        <taxon>Chromulinales</taxon>
        <taxon>Chromulinaceae</taxon>
        <taxon>Spumella</taxon>
    </lineage>
</organism>
<reference evidence="5" key="1">
    <citation type="submission" date="2021-01" db="EMBL/GenBank/DDBJ databases">
        <authorList>
            <person name="Corre E."/>
            <person name="Pelletier E."/>
            <person name="Niang G."/>
            <person name="Scheremetjew M."/>
            <person name="Finn R."/>
            <person name="Kale V."/>
            <person name="Holt S."/>
            <person name="Cochrane G."/>
            <person name="Meng A."/>
            <person name="Brown T."/>
            <person name="Cohen L."/>
        </authorList>
    </citation>
    <scope>NUCLEOTIDE SEQUENCE</scope>
    <source>
        <strain evidence="5">CCAP 955/1</strain>
    </source>
</reference>
<dbReference type="InterPro" id="IPR001012">
    <property type="entry name" value="UBX_dom"/>
</dbReference>
<accession>A0A7S3HSB8</accession>
<dbReference type="AlphaFoldDB" id="A0A7S3HSB8"/>
<feature type="compositionally biased region" description="Polar residues" evidence="3">
    <location>
        <begin position="227"/>
        <end position="241"/>
    </location>
</feature>
<dbReference type="PANTHER" id="PTHR12555">
    <property type="entry name" value="UBIQUITIN FUSION DEGRADATON PROTEIN 1"/>
    <property type="match status" value="1"/>
</dbReference>
<dbReference type="EMBL" id="HBIC01062770">
    <property type="protein sequence ID" value="CAE0303393.1"/>
    <property type="molecule type" value="Transcribed_RNA"/>
</dbReference>
<dbReference type="Gene3D" id="3.10.330.10">
    <property type="match status" value="1"/>
</dbReference>
<dbReference type="Pfam" id="PF00789">
    <property type="entry name" value="UBX"/>
    <property type="match status" value="1"/>
</dbReference>
<name>A0A7S3HSB8_9STRA</name>
<evidence type="ECO:0000259" key="4">
    <source>
        <dbReference type="PROSITE" id="PS50033"/>
    </source>
</evidence>
<dbReference type="PANTHER" id="PTHR12555:SF13">
    <property type="entry name" value="UBIQUITIN RECOGNITION FACTOR IN ER-ASSOCIATED DEGRADATION PROTEIN 1"/>
    <property type="match status" value="1"/>
</dbReference>
<dbReference type="Gene3D" id="2.40.40.50">
    <property type="entry name" value="Ubiquitin fusion degradation protein UFD1, N-terminal domain"/>
    <property type="match status" value="1"/>
</dbReference>
<dbReference type="Pfam" id="PF03152">
    <property type="entry name" value="UFD1_N1"/>
    <property type="match status" value="1"/>
</dbReference>
<dbReference type="InterPro" id="IPR004854">
    <property type="entry name" value="Ufd1-like"/>
</dbReference>
<feature type="compositionally biased region" description="Polar residues" evidence="3">
    <location>
        <begin position="249"/>
        <end position="263"/>
    </location>
</feature>
<dbReference type="Gene3D" id="3.10.20.90">
    <property type="entry name" value="Phosphatidylinositol 3-kinase Catalytic Subunit, Chain A, domain 1"/>
    <property type="match status" value="1"/>
</dbReference>